<evidence type="ECO:0000313" key="2">
    <source>
        <dbReference type="Proteomes" id="UP000252770"/>
    </source>
</evidence>
<dbReference type="AlphaFoldDB" id="A0A367YWS5"/>
<name>A0A367YWS5_9ACTN</name>
<proteinExistence type="predicted"/>
<accession>A0A367YWS5</accession>
<dbReference type="Pfam" id="PF09391">
    <property type="entry name" value="DUF2000"/>
    <property type="match status" value="1"/>
</dbReference>
<gene>
    <name evidence="1" type="ORF">DT076_06630</name>
</gene>
<dbReference type="Proteomes" id="UP000252770">
    <property type="component" value="Unassembled WGS sequence"/>
</dbReference>
<evidence type="ECO:0000313" key="1">
    <source>
        <dbReference type="EMBL" id="RCK70324.1"/>
    </source>
</evidence>
<dbReference type="SUPFAM" id="SSF102462">
    <property type="entry name" value="Peptidyl-tRNA hydrolase II"/>
    <property type="match status" value="1"/>
</dbReference>
<dbReference type="InterPro" id="IPR023476">
    <property type="entry name" value="Pep_tRNA_hydro_II_dom_sf"/>
</dbReference>
<comment type="caution">
    <text evidence="1">The sequence shown here is derived from an EMBL/GenBank/DDBJ whole genome shotgun (WGS) entry which is preliminary data.</text>
</comment>
<organism evidence="1 2">
    <name type="scientific">Desertihabitans brevis</name>
    <dbReference type="NCBI Taxonomy" id="2268447"/>
    <lineage>
        <taxon>Bacteria</taxon>
        <taxon>Bacillati</taxon>
        <taxon>Actinomycetota</taxon>
        <taxon>Actinomycetes</taxon>
        <taxon>Propionibacteriales</taxon>
        <taxon>Propionibacteriaceae</taxon>
        <taxon>Desertihabitans</taxon>
    </lineage>
</organism>
<reference evidence="1 2" key="1">
    <citation type="submission" date="2018-07" db="EMBL/GenBank/DDBJ databases">
        <title>Desertimonas flava gen. nov. sp. nov.</title>
        <authorList>
            <person name="Liu S."/>
        </authorList>
    </citation>
    <scope>NUCLEOTIDE SEQUENCE [LARGE SCALE GENOMIC DNA]</scope>
    <source>
        <strain evidence="1 2">16Sb5-5</strain>
    </source>
</reference>
<dbReference type="InterPro" id="IPR018988">
    <property type="entry name" value="DUF2000"/>
</dbReference>
<dbReference type="EMBL" id="QOUI01000003">
    <property type="protein sequence ID" value="RCK70324.1"/>
    <property type="molecule type" value="Genomic_DNA"/>
</dbReference>
<sequence>MAFERPKIVVVVRDDLLAWQELNVTAFLVSGLTAAAPDLVGEPYVDADGQSYLPMLGHPVSVLSGDAATLTAARARAAGRGMAVSIYTAQLFATGNDADNRAEVAAVGSDDLDLVGVGVVGERNAVDRVVKGARLHG</sequence>
<dbReference type="RefSeq" id="WP_114125866.1">
    <property type="nucleotide sequence ID" value="NZ_QOUI01000003.1"/>
</dbReference>
<keyword evidence="2" id="KW-1185">Reference proteome</keyword>
<protein>
    <submittedName>
        <fullName evidence="1">DUF2000 domain-containing protein</fullName>
    </submittedName>
</protein>
<dbReference type="Gene3D" id="3.40.1490.10">
    <property type="entry name" value="Bit1"/>
    <property type="match status" value="1"/>
</dbReference>